<dbReference type="PANTHER" id="PTHR37171">
    <property type="entry name" value="SERINE/THREONINE-PROTEIN KINASE YRZF-RELATED"/>
    <property type="match status" value="1"/>
</dbReference>
<gene>
    <name evidence="2" type="ORF">EV421DRAFT_1900103</name>
</gene>
<accession>A0AA39JZF2</accession>
<dbReference type="PANTHER" id="PTHR37171:SF1">
    <property type="entry name" value="SERINE_THREONINE-PROTEIN KINASE YRZF-RELATED"/>
    <property type="match status" value="1"/>
</dbReference>
<feature type="compositionally biased region" description="Polar residues" evidence="1">
    <location>
        <begin position="691"/>
        <end position="712"/>
    </location>
</feature>
<dbReference type="EMBL" id="JAUEPT010000008">
    <property type="protein sequence ID" value="KAK0449413.1"/>
    <property type="molecule type" value="Genomic_DNA"/>
</dbReference>
<proteinExistence type="predicted"/>
<dbReference type="InterPro" id="IPR052396">
    <property type="entry name" value="Meiotic_Drive_Suppr_Kinase"/>
</dbReference>
<organism evidence="2 3">
    <name type="scientific">Armillaria borealis</name>
    <dbReference type="NCBI Taxonomy" id="47425"/>
    <lineage>
        <taxon>Eukaryota</taxon>
        <taxon>Fungi</taxon>
        <taxon>Dikarya</taxon>
        <taxon>Basidiomycota</taxon>
        <taxon>Agaricomycotina</taxon>
        <taxon>Agaricomycetes</taxon>
        <taxon>Agaricomycetidae</taxon>
        <taxon>Agaricales</taxon>
        <taxon>Marasmiineae</taxon>
        <taxon>Physalacriaceae</taxon>
        <taxon>Armillaria</taxon>
    </lineage>
</organism>
<comment type="caution">
    <text evidence="2">The sequence shown here is derived from an EMBL/GenBank/DDBJ whole genome shotgun (WGS) entry which is preliminary data.</text>
</comment>
<reference evidence="2" key="1">
    <citation type="submission" date="2023-06" db="EMBL/GenBank/DDBJ databases">
        <authorList>
            <consortium name="Lawrence Berkeley National Laboratory"/>
            <person name="Ahrendt S."/>
            <person name="Sahu N."/>
            <person name="Indic B."/>
            <person name="Wong-Bajracharya J."/>
            <person name="Merenyi Z."/>
            <person name="Ke H.-M."/>
            <person name="Monk M."/>
            <person name="Kocsube S."/>
            <person name="Drula E."/>
            <person name="Lipzen A."/>
            <person name="Balint B."/>
            <person name="Henrissat B."/>
            <person name="Andreopoulos B."/>
            <person name="Martin F.M."/>
            <person name="Harder C.B."/>
            <person name="Rigling D."/>
            <person name="Ford K.L."/>
            <person name="Foster G.D."/>
            <person name="Pangilinan J."/>
            <person name="Papanicolaou A."/>
            <person name="Barry K."/>
            <person name="LaButti K."/>
            <person name="Viragh M."/>
            <person name="Koriabine M."/>
            <person name="Yan M."/>
            <person name="Riley R."/>
            <person name="Champramary S."/>
            <person name="Plett K.L."/>
            <person name="Tsai I.J."/>
            <person name="Slot J."/>
            <person name="Sipos G."/>
            <person name="Plett J."/>
            <person name="Nagy L.G."/>
            <person name="Grigoriev I.V."/>
        </authorList>
    </citation>
    <scope>NUCLEOTIDE SEQUENCE</scope>
    <source>
        <strain evidence="2">FPL87.14</strain>
    </source>
</reference>
<protein>
    <recommendedName>
        <fullName evidence="4">Protein kinase domain-containing protein</fullName>
    </recommendedName>
</protein>
<evidence type="ECO:0000313" key="3">
    <source>
        <dbReference type="Proteomes" id="UP001175226"/>
    </source>
</evidence>
<keyword evidence="3" id="KW-1185">Reference proteome</keyword>
<evidence type="ECO:0008006" key="4">
    <source>
        <dbReference type="Google" id="ProtNLM"/>
    </source>
</evidence>
<dbReference type="AlphaFoldDB" id="A0AA39JZF2"/>
<name>A0AA39JZF2_9AGAR</name>
<sequence length="820" mass="91456">MAPYRTLKAMELLPPLYPDPPPGRKRMDPLISTSKKKIQFTASADPNLLSDLLSALDEDLSRSTVLSQQYIEYCTGIKRGYARVLRNYDERYDADAYSYSETIVRRFGMTFIEQTWEAMMDLIPGCRPHNRIEIRPIRGPDSEIIPDAVLFFARHRSVLLGKSEGPLMLFPAATELVERLNSVGSVNLGCPSDVENDDNWWLILSKGALYLAEMDADIILYYSCNALVIIRRQRNGSEPDHLFVDVKANFRCGSPRGTIPLLRLAAASLERASALFPEPVGGYEPFVHLHDVYLASALVAALATTDSAEFPSLEAFRVRRRVPPPMKESGDVLGRERGWGMPLSAASRSRALLRATAMFNKMHGCAVEANLYWTWSNRPMRGKFLSLIPALQGQDIIVESFLQTGDSDILRVECKGKRFVLKVFPFDAFGEVEFRAYVALGELQGGVVPVCYGFGYVVLDYGDRERPWILMEYIEAREVSSLSCAHRGKIMHAVKALHHLGYTHGDVLENIVWTTGGDPVVVGLGGVRTHWCRGDACVEIEDVWVCLGLMREDEELWSSVVRRKRVAHVFSQPRAPADVFSFPGALPEWANQTANLPGTSRRLACVTETQSDTLAWLKDEHRTAFCIHSANSSLLFSLRLADESLVWLFLHVYLEGKTEELLGQAELQDMLKALQPEHLFNECTNGETCTLVSPTADQGSPSPVETPSTAKSETSDPSKKSEVSDDIRKLLESLPNRNRSAGTCSVLRVVASPRADAKLDRLDVDAGYPIAELNTRFVQNITERFSAKDILEDVVANATYIWGYMGVKRKNIGDLDGPKV</sequence>
<dbReference type="Proteomes" id="UP001175226">
    <property type="component" value="Unassembled WGS sequence"/>
</dbReference>
<dbReference type="InterPro" id="IPR011009">
    <property type="entry name" value="Kinase-like_dom_sf"/>
</dbReference>
<evidence type="ECO:0000256" key="1">
    <source>
        <dbReference type="SAM" id="MobiDB-lite"/>
    </source>
</evidence>
<feature type="compositionally biased region" description="Basic and acidic residues" evidence="1">
    <location>
        <begin position="713"/>
        <end position="725"/>
    </location>
</feature>
<dbReference type="SUPFAM" id="SSF56112">
    <property type="entry name" value="Protein kinase-like (PK-like)"/>
    <property type="match status" value="1"/>
</dbReference>
<feature type="region of interest" description="Disordered" evidence="1">
    <location>
        <begin position="691"/>
        <end position="725"/>
    </location>
</feature>
<evidence type="ECO:0000313" key="2">
    <source>
        <dbReference type="EMBL" id="KAK0449413.1"/>
    </source>
</evidence>